<evidence type="ECO:0000313" key="3">
    <source>
        <dbReference type="Proteomes" id="UP001163036"/>
    </source>
</evidence>
<feature type="chain" id="PRO_5041377744" evidence="1">
    <location>
        <begin position="21"/>
        <end position="202"/>
    </location>
</feature>
<dbReference type="PROSITE" id="PS51257">
    <property type="entry name" value="PROKAR_LIPOPROTEIN"/>
    <property type="match status" value="1"/>
</dbReference>
<dbReference type="RefSeq" id="WP_264400302.1">
    <property type="nucleotide sequence ID" value="NZ_CP062152.1"/>
</dbReference>
<accession>A0AA46UQR6</accession>
<protein>
    <submittedName>
        <fullName evidence="2">Uncharacterized protein</fullName>
    </submittedName>
</protein>
<reference evidence="2" key="1">
    <citation type="submission" date="2022-05" db="EMBL/GenBank/DDBJ databases">
        <title>Megaplasmid of Vibrio parahaemolyticus.</title>
        <authorList>
            <person name="Strauch E."/>
            <person name="Borowiak M."/>
        </authorList>
    </citation>
    <scope>NUCLEOTIDE SEQUENCE</scope>
    <source>
        <strain evidence="2">16-VB00198</strain>
        <plasmid evidence="2">pVP-16-VB00198-1</plasmid>
    </source>
</reference>
<dbReference type="Proteomes" id="UP001163036">
    <property type="component" value="Plasmid pVP-16-VB00198-1"/>
</dbReference>
<feature type="signal peptide" evidence="1">
    <location>
        <begin position="1"/>
        <end position="20"/>
    </location>
</feature>
<dbReference type="EMBL" id="CP097357">
    <property type="protein sequence ID" value="UYV30132.1"/>
    <property type="molecule type" value="Genomic_DNA"/>
</dbReference>
<organism evidence="2 3">
    <name type="scientific">Vibrio parahaemolyticus</name>
    <dbReference type="NCBI Taxonomy" id="670"/>
    <lineage>
        <taxon>Bacteria</taxon>
        <taxon>Pseudomonadati</taxon>
        <taxon>Pseudomonadota</taxon>
        <taxon>Gammaproteobacteria</taxon>
        <taxon>Vibrionales</taxon>
        <taxon>Vibrionaceae</taxon>
        <taxon>Vibrio</taxon>
    </lineage>
</organism>
<geneLocation type="plasmid" evidence="2 3">
    <name>pVP-16-VB00198-1</name>
</geneLocation>
<name>A0AA46UQR6_VIBPH</name>
<keyword evidence="2" id="KW-0614">Plasmid</keyword>
<keyword evidence="1" id="KW-0732">Signal</keyword>
<evidence type="ECO:0000256" key="1">
    <source>
        <dbReference type="SAM" id="SignalP"/>
    </source>
</evidence>
<evidence type="ECO:0000313" key="2">
    <source>
        <dbReference type="EMBL" id="UYV30132.1"/>
    </source>
</evidence>
<dbReference type="AlphaFoldDB" id="A0AA46UQR6"/>
<sequence length="202" mass="22850">MRYSLLICMILMLGCARANAMDKAGIEPSDSFNFSKIADDLMKSYDIVDMKISMFSEQNTVCRFLKMSFFEIEVVSRLIDFGGDDLQGTQSAKQYQQYFLNRKIQFDERTSLSMGVGAVLSFKTDESMRNLLANNALVIEKTGVPVMMSQISFNTIQPISEHSTINFGIKVVNDFDAFGSKKGMYQKSMSESQLSLEYVLNF</sequence>
<gene>
    <name evidence="2" type="ORF">M5598_23980</name>
</gene>
<proteinExistence type="predicted"/>